<comment type="caution">
    <text evidence="1">The sequence shown here is derived from an EMBL/GenBank/DDBJ whole genome shotgun (WGS) entry which is preliminary data.</text>
</comment>
<organism evidence="1">
    <name type="scientific">bioreactor metagenome</name>
    <dbReference type="NCBI Taxonomy" id="1076179"/>
    <lineage>
        <taxon>unclassified sequences</taxon>
        <taxon>metagenomes</taxon>
        <taxon>ecological metagenomes</taxon>
    </lineage>
</organism>
<accession>A0A645AV18</accession>
<protein>
    <submittedName>
        <fullName evidence="1">Uncharacterized protein</fullName>
    </submittedName>
</protein>
<dbReference type="AlphaFoldDB" id="A0A645AV18"/>
<sequence>MRDAELHEAAGVGEFVVTHRHAEQRVRAAPAARADEDVALAVKPVVYLSHGARDVGEVRLLAVNIRIDEDDVPRAFQSAVGDHAVAAQDGLPRRRVGDLHTPLVVVDGERAQLHERKAVVAYLIGELHVHGELELFFKQRKEFLEPREEFGAAARQLGKGEDRARSVHVAWICVYPVERVVVEPLQVGGSHPVFFQDVLDGDGNVLRGEFAVLYVDIVVVLLRMGHYLMGLRPLGTEVGVCQVKCPGVGPVDGAGAEAEADAHDAVLFPDPRRGPAKDLREGGSRKLGIEHVPVPASLDGLDQDGHALPSPLDAVLAFVFPRGGIVGGGVDDLYRPYEFGAAFFARTGVG</sequence>
<reference evidence="1" key="1">
    <citation type="submission" date="2019-08" db="EMBL/GenBank/DDBJ databases">
        <authorList>
            <person name="Kucharzyk K."/>
            <person name="Murdoch R.W."/>
            <person name="Higgins S."/>
            <person name="Loffler F."/>
        </authorList>
    </citation>
    <scope>NUCLEOTIDE SEQUENCE</scope>
</reference>
<name>A0A645AV18_9ZZZZ</name>
<dbReference type="EMBL" id="VSSQ01015606">
    <property type="protein sequence ID" value="MPM56141.1"/>
    <property type="molecule type" value="Genomic_DNA"/>
</dbReference>
<gene>
    <name evidence="1" type="ORF">SDC9_102941</name>
</gene>
<proteinExistence type="predicted"/>
<evidence type="ECO:0000313" key="1">
    <source>
        <dbReference type="EMBL" id="MPM56141.1"/>
    </source>
</evidence>